<evidence type="ECO:0000256" key="1">
    <source>
        <dbReference type="SAM" id="Phobius"/>
    </source>
</evidence>
<name>A0A0S4THA8_CRYHO</name>
<reference evidence="4 5" key="1">
    <citation type="submission" date="2014-11" db="EMBL/GenBank/DDBJ databases">
        <title>Comparative genomic analysis of Cryptosporidium hominis reveals occurrence of genetic recombination in virulent subtypes.</title>
        <authorList>
            <person name="Guo Y."/>
            <person name="Tang K."/>
            <person name="Frace M."/>
            <person name="Li N."/>
            <person name="Roellig D.M."/>
            <person name="Sammons S."/>
            <person name="Knipe K."/>
            <person name="Rowe L."/>
            <person name="Feng Y."/>
            <person name="Xiao L."/>
        </authorList>
    </citation>
    <scope>NUCLEOTIDE SEQUENCE [LARGE SCALE GENOMIC DNA]</scope>
    <source>
        <strain evidence="4">30976</strain>
    </source>
</reference>
<dbReference type="OrthoDB" id="341378at2759"/>
<keyword evidence="1" id="KW-1133">Transmembrane helix</keyword>
<sequence>MISKVLRSIVFCLVSLFCFANAQSVPRDATSIQITLWLSVSLVATLIVFLYFMIKTAPNTGRDPLLNMRIKSEADKSK</sequence>
<dbReference type="AlphaFoldDB" id="A0A0S4THA8"/>
<feature type="signal peptide" evidence="2">
    <location>
        <begin position="1"/>
        <end position="22"/>
    </location>
</feature>
<evidence type="ECO:0000313" key="4">
    <source>
        <dbReference type="EMBL" id="PPS97595.1"/>
    </source>
</evidence>
<dbReference type="EMBL" id="JTAI01000007">
    <property type="protein sequence ID" value="PPS97595.1"/>
    <property type="molecule type" value="Genomic_DNA"/>
</dbReference>
<dbReference type="VEuPathDB" id="CryptoDB:ChTU502y2012_415g0120"/>
<reference evidence="3" key="2">
    <citation type="submission" date="2015-08" db="EMBL/GenBank/DDBJ databases">
        <authorList>
            <person name="Babu N.S."/>
            <person name="Beckwith C.J."/>
            <person name="Beseler K.G."/>
            <person name="Brison A."/>
            <person name="Carone J.V."/>
            <person name="Caskin T.P."/>
            <person name="Diamond M."/>
            <person name="Durham M.E."/>
            <person name="Foxe J.M."/>
            <person name="Go M."/>
            <person name="Henderson B.A."/>
            <person name="Jones I.B."/>
            <person name="McGettigan J.A."/>
            <person name="Micheletti S.J."/>
            <person name="Nasrallah M.E."/>
            <person name="Ortiz D."/>
            <person name="Piller C.R."/>
            <person name="Privatt S.R."/>
            <person name="Schneider S.L."/>
            <person name="Sharp S."/>
            <person name="Smith T.C."/>
            <person name="Stanton J.D."/>
            <person name="Ullery H.E."/>
            <person name="Wilson R.J."/>
            <person name="Serrano M.G."/>
            <person name="Buck G."/>
            <person name="Lee V."/>
            <person name="Wang Y."/>
            <person name="Carvalho R."/>
            <person name="Voegtly L."/>
            <person name="Shi R."/>
            <person name="Duckworth R."/>
            <person name="Johnson A."/>
            <person name="Loviza R."/>
            <person name="Walstead R."/>
            <person name="Shah Z."/>
            <person name="Kiflezghi M."/>
            <person name="Wade K."/>
            <person name="Ball S.L."/>
            <person name="Bradley K.W."/>
            <person name="Asai D.J."/>
            <person name="Bowman C.A."/>
            <person name="Russell D.A."/>
            <person name="Pope W.H."/>
            <person name="Jacobs-Sera D."/>
            <person name="Hendrix R.W."/>
            <person name="Hatfull G.F."/>
        </authorList>
    </citation>
    <scope>NUCLEOTIDE SEQUENCE [LARGE SCALE GENOMIC DNA]</scope>
</reference>
<evidence type="ECO:0000313" key="5">
    <source>
        <dbReference type="Proteomes" id="UP001429100"/>
    </source>
</evidence>
<dbReference type="VEuPathDB" id="CryptoDB:CHUDEA6_new_03"/>
<feature type="transmembrane region" description="Helical" evidence="1">
    <location>
        <begin position="34"/>
        <end position="54"/>
    </location>
</feature>
<proteinExistence type="predicted"/>
<evidence type="ECO:0000313" key="3">
    <source>
        <dbReference type="EMBL" id="CUV06752.1"/>
    </source>
</evidence>
<dbReference type="VEuPathDB" id="CryptoDB:GY17_00000338"/>
<feature type="chain" id="PRO_5006627877" evidence="2">
    <location>
        <begin position="23"/>
        <end position="78"/>
    </location>
</feature>
<organism evidence="3">
    <name type="scientific">Cryptosporidium hominis</name>
    <dbReference type="NCBI Taxonomy" id="237895"/>
    <lineage>
        <taxon>Eukaryota</taxon>
        <taxon>Sar</taxon>
        <taxon>Alveolata</taxon>
        <taxon>Apicomplexa</taxon>
        <taxon>Conoidasida</taxon>
        <taxon>Coccidia</taxon>
        <taxon>Eucoccidiorida</taxon>
        <taxon>Eimeriorina</taxon>
        <taxon>Cryptosporidiidae</taxon>
        <taxon>Cryptosporidium</taxon>
    </lineage>
</organism>
<gene>
    <name evidence="3" type="ORF">CHUDEA6_new_03</name>
    <name evidence="4" type="ORF">GY17_00000338</name>
</gene>
<protein>
    <submittedName>
        <fullName evidence="3">Uncharacterized protein</fullName>
    </submittedName>
</protein>
<keyword evidence="1" id="KW-0812">Transmembrane</keyword>
<keyword evidence="2" id="KW-0732">Signal</keyword>
<keyword evidence="5" id="KW-1185">Reference proteome</keyword>
<dbReference type="EMBL" id="LN877952">
    <property type="protein sequence ID" value="CUV06752.1"/>
    <property type="molecule type" value="Genomic_DNA"/>
</dbReference>
<dbReference type="Proteomes" id="UP001429100">
    <property type="component" value="Unassembled WGS sequence"/>
</dbReference>
<reference evidence="4 5" key="3">
    <citation type="submission" date="2017-10" db="EMBL/GenBank/DDBJ databases">
        <title>Consistent, comparative and evidence-based genome annotation and re-annotation for the closely-related species, Cryptosporidium parvum, C. hominis and C. tyzzeri.</title>
        <authorList>
            <person name="Baptista R.P."/>
            <person name="Li Y."/>
            <person name="Sateriale A."/>
            <person name="Striepen B."/>
            <person name="Kissinger J.C."/>
        </authorList>
    </citation>
    <scope>NUCLEOTIDE SEQUENCE [LARGE SCALE GENOMIC DNA]</scope>
    <source>
        <strain evidence="4">30976</strain>
    </source>
</reference>
<keyword evidence="1" id="KW-0472">Membrane</keyword>
<accession>A0A0S4THA8</accession>
<evidence type="ECO:0000256" key="2">
    <source>
        <dbReference type="SAM" id="SignalP"/>
    </source>
</evidence>
<dbReference type="Proteomes" id="UP000199752">
    <property type="component" value="Chromosome 6"/>
</dbReference>